<organism evidence="1">
    <name type="scientific">virus sp. ctoYX9</name>
    <dbReference type="NCBI Taxonomy" id="2825822"/>
    <lineage>
        <taxon>Viruses</taxon>
    </lineage>
</organism>
<name>A0A8S5RPG7_9VIRU</name>
<evidence type="ECO:0000313" key="1">
    <source>
        <dbReference type="EMBL" id="DAE33017.1"/>
    </source>
</evidence>
<accession>A0A8S5RPG7</accession>
<proteinExistence type="predicted"/>
<sequence length="90" mass="10712">MPYSERREFAERILCPPQQKSDMELMMELQRKYDELQADCKDLFSVVVNLEQGKEEPTMLQFNSPDGYPSIVLDIIRHHATWRKEPINKE</sequence>
<reference evidence="1" key="1">
    <citation type="journal article" date="2021" name="Proc. Natl. Acad. Sci. U.S.A.">
        <title>A Catalog of Tens of Thousands of Viruses from Human Metagenomes Reveals Hidden Associations with Chronic Diseases.</title>
        <authorList>
            <person name="Tisza M.J."/>
            <person name="Buck C.B."/>
        </authorList>
    </citation>
    <scope>NUCLEOTIDE SEQUENCE</scope>
    <source>
        <strain evidence="1">CtoYX9</strain>
    </source>
</reference>
<dbReference type="EMBL" id="BK059131">
    <property type="protein sequence ID" value="DAE33017.1"/>
    <property type="molecule type" value="Genomic_DNA"/>
</dbReference>
<protein>
    <submittedName>
        <fullName evidence="1">Uncharacterized protein</fullName>
    </submittedName>
</protein>